<evidence type="ECO:0000313" key="2">
    <source>
        <dbReference type="EMBL" id="CAF9928549.1"/>
    </source>
</evidence>
<evidence type="ECO:0008006" key="4">
    <source>
        <dbReference type="Google" id="ProtNLM"/>
    </source>
</evidence>
<sequence length="290" mass="31643">MRLVLAATSLLCATQTATAIPHPSNSLARALMKRNQVTFEDCGDENDSRRTAAGTAWSEAANLASATIGGTLDDGTAFKDTNAFKHYFEADDEATTSLMYGGIQSGSSGDSGNAFQLKFIITCKETDDCKDSLALTDAKPGTDSFTPMVRLCPKFFTDDRTKNTLNSKTLKRDPGRRDNSWCQPGQPFRFFETGAHTFLHEMTHLDQMGVQAGLFPDNNGADDTHGTEDIYQIASGYDAGNPEGSARKLRDNWAAGKEPELKRIENAEGYAAAATAFYFQKWCGWDDILP</sequence>
<comment type="caution">
    <text evidence="2">The sequence shown here is derived from an EMBL/GenBank/DDBJ whole genome shotgun (WGS) entry which is preliminary data.</text>
</comment>
<keyword evidence="1" id="KW-0732">Signal</keyword>
<dbReference type="SUPFAM" id="SSF55486">
    <property type="entry name" value="Metalloproteases ('zincins'), catalytic domain"/>
    <property type="match status" value="1"/>
</dbReference>
<evidence type="ECO:0000313" key="3">
    <source>
        <dbReference type="Proteomes" id="UP000664521"/>
    </source>
</evidence>
<keyword evidence="3" id="KW-1185">Reference proteome</keyword>
<protein>
    <recommendedName>
        <fullName evidence="4">Lysine-specific metallo-endopeptidase domain-containing protein</fullName>
    </recommendedName>
</protein>
<gene>
    <name evidence="2" type="ORF">HETSPECPRED_006879</name>
</gene>
<dbReference type="Gene3D" id="3.40.390.10">
    <property type="entry name" value="Collagenase (Catalytic Domain)"/>
    <property type="match status" value="1"/>
</dbReference>
<proteinExistence type="predicted"/>
<name>A0A8H3FQ15_9LECA</name>
<reference evidence="2" key="1">
    <citation type="submission" date="2021-03" db="EMBL/GenBank/DDBJ databases">
        <authorList>
            <person name="Tagirdzhanova G."/>
        </authorList>
    </citation>
    <scope>NUCLEOTIDE SEQUENCE</scope>
</reference>
<dbReference type="GO" id="GO:0008237">
    <property type="term" value="F:metallopeptidase activity"/>
    <property type="evidence" value="ECO:0007669"/>
    <property type="project" value="InterPro"/>
</dbReference>
<feature type="chain" id="PRO_5034840271" description="Lysine-specific metallo-endopeptidase domain-containing protein" evidence="1">
    <location>
        <begin position="20"/>
        <end position="290"/>
    </location>
</feature>
<organism evidence="2 3">
    <name type="scientific">Heterodermia speciosa</name>
    <dbReference type="NCBI Taxonomy" id="116794"/>
    <lineage>
        <taxon>Eukaryota</taxon>
        <taxon>Fungi</taxon>
        <taxon>Dikarya</taxon>
        <taxon>Ascomycota</taxon>
        <taxon>Pezizomycotina</taxon>
        <taxon>Lecanoromycetes</taxon>
        <taxon>OSLEUM clade</taxon>
        <taxon>Lecanoromycetidae</taxon>
        <taxon>Caliciales</taxon>
        <taxon>Physciaceae</taxon>
        <taxon>Heterodermia</taxon>
    </lineage>
</organism>
<dbReference type="OrthoDB" id="5381562at2759"/>
<dbReference type="InterPro" id="IPR024079">
    <property type="entry name" value="MetalloPept_cat_dom_sf"/>
</dbReference>
<dbReference type="AlphaFoldDB" id="A0A8H3FQ15"/>
<dbReference type="Proteomes" id="UP000664521">
    <property type="component" value="Unassembled WGS sequence"/>
</dbReference>
<evidence type="ECO:0000256" key="1">
    <source>
        <dbReference type="SAM" id="SignalP"/>
    </source>
</evidence>
<dbReference type="EMBL" id="CAJPDS010000048">
    <property type="protein sequence ID" value="CAF9928549.1"/>
    <property type="molecule type" value="Genomic_DNA"/>
</dbReference>
<accession>A0A8H3FQ15</accession>
<feature type="signal peptide" evidence="1">
    <location>
        <begin position="1"/>
        <end position="19"/>
    </location>
</feature>